<feature type="transmembrane region" description="Helical" evidence="3">
    <location>
        <begin position="21"/>
        <end position="45"/>
    </location>
</feature>
<dbReference type="GO" id="GO:1990904">
    <property type="term" value="C:ribonucleoprotein complex"/>
    <property type="evidence" value="ECO:0007669"/>
    <property type="project" value="UniProtKB-KW"/>
</dbReference>
<evidence type="ECO:0000256" key="3">
    <source>
        <dbReference type="SAM" id="Phobius"/>
    </source>
</evidence>
<dbReference type="InterPro" id="IPR035647">
    <property type="entry name" value="EFG_III/V"/>
</dbReference>
<dbReference type="PANTHER" id="PTHR42908">
    <property type="entry name" value="TRANSLATION ELONGATION FACTOR-RELATED"/>
    <property type="match status" value="1"/>
</dbReference>
<dbReference type="EMBL" id="JAUDFV010000057">
    <property type="protein sequence ID" value="KAL2735742.1"/>
    <property type="molecule type" value="Genomic_DNA"/>
</dbReference>
<keyword evidence="6" id="KW-1185">Reference proteome</keyword>
<keyword evidence="3" id="KW-0812">Transmembrane</keyword>
<dbReference type="Gene3D" id="2.40.30.10">
    <property type="entry name" value="Translation factors"/>
    <property type="match status" value="1"/>
</dbReference>
<dbReference type="SUPFAM" id="SSF54211">
    <property type="entry name" value="Ribosomal protein S5 domain 2-like"/>
    <property type="match status" value="1"/>
</dbReference>
<evidence type="ECO:0000259" key="4">
    <source>
        <dbReference type="SMART" id="SM00889"/>
    </source>
</evidence>
<dbReference type="SMART" id="SM00889">
    <property type="entry name" value="EFG_IV"/>
    <property type="match status" value="1"/>
</dbReference>
<protein>
    <submittedName>
        <fullName evidence="5">116 kDa U5 small nuclear ribonucleoprotein component</fullName>
    </submittedName>
</protein>
<comment type="caution">
    <text evidence="5">The sequence shown here is derived from an EMBL/GenBank/DDBJ whole genome shotgun (WGS) entry which is preliminary data.</text>
</comment>
<name>A0ABD2BSI6_VESSQ</name>
<dbReference type="Gene3D" id="3.30.70.240">
    <property type="match status" value="1"/>
</dbReference>
<dbReference type="SUPFAM" id="SSF54980">
    <property type="entry name" value="EF-G C-terminal domain-like"/>
    <property type="match status" value="2"/>
</dbReference>
<dbReference type="Pfam" id="PF24664">
    <property type="entry name" value="Monjiviricetes_fusion"/>
    <property type="match status" value="1"/>
</dbReference>
<dbReference type="InterPro" id="IPR020568">
    <property type="entry name" value="Ribosomal_Su5_D2-typ_SF"/>
</dbReference>
<dbReference type="CDD" id="cd01683">
    <property type="entry name" value="EF2_IV_snRNP"/>
    <property type="match status" value="1"/>
</dbReference>
<dbReference type="InterPro" id="IPR005517">
    <property type="entry name" value="Transl_elong_EFG/EF2_IV"/>
</dbReference>
<dbReference type="Gene3D" id="3.30.70.870">
    <property type="entry name" value="Elongation Factor G (Translational Gtpase), domain 3"/>
    <property type="match status" value="1"/>
</dbReference>
<dbReference type="Gene3D" id="3.30.230.10">
    <property type="match status" value="1"/>
</dbReference>
<dbReference type="PANTHER" id="PTHR42908:SF6">
    <property type="entry name" value="116 KDA U5 SMALL NUCLEAR RIBONUCLEOPROTEIN COMPONENT"/>
    <property type="match status" value="1"/>
</dbReference>
<dbReference type="Pfam" id="PF03764">
    <property type="entry name" value="EFG_IV"/>
    <property type="match status" value="1"/>
</dbReference>
<dbReference type="InterPro" id="IPR014721">
    <property type="entry name" value="Ribsml_uS5_D2-typ_fold_subgr"/>
</dbReference>
<dbReference type="GO" id="GO:0005525">
    <property type="term" value="F:GTP binding"/>
    <property type="evidence" value="ECO:0007669"/>
    <property type="project" value="UniProtKB-KW"/>
</dbReference>
<dbReference type="InterPro" id="IPR009000">
    <property type="entry name" value="Transl_B-barrel_sf"/>
</dbReference>
<keyword evidence="3" id="KW-1133">Transmembrane helix</keyword>
<evidence type="ECO:0000256" key="1">
    <source>
        <dbReference type="ARBA" id="ARBA00022741"/>
    </source>
</evidence>
<dbReference type="AlphaFoldDB" id="A0ABD2BSI6"/>
<accession>A0ABD2BSI6</accession>
<dbReference type="Proteomes" id="UP001607302">
    <property type="component" value="Unassembled WGS sequence"/>
</dbReference>
<evidence type="ECO:0000256" key="2">
    <source>
        <dbReference type="ARBA" id="ARBA00023134"/>
    </source>
</evidence>
<dbReference type="FunFam" id="3.30.70.870:FF:000002">
    <property type="entry name" value="Translation elongation factor 2"/>
    <property type="match status" value="1"/>
</dbReference>
<evidence type="ECO:0000313" key="5">
    <source>
        <dbReference type="EMBL" id="KAL2735742.1"/>
    </source>
</evidence>
<keyword evidence="5" id="KW-0687">Ribonucleoprotein</keyword>
<feature type="domain" description="Translation elongation factor EFG/EF2" evidence="4">
    <location>
        <begin position="348"/>
        <end position="469"/>
    </location>
</feature>
<keyword evidence="3" id="KW-0472">Membrane</keyword>
<keyword evidence="1" id="KW-0547">Nucleotide-binding</keyword>
<gene>
    <name evidence="5" type="ORF">V1478_002756</name>
</gene>
<dbReference type="SUPFAM" id="SSF50447">
    <property type="entry name" value="Translation proteins"/>
    <property type="match status" value="1"/>
</dbReference>
<feature type="transmembrane region" description="Helical" evidence="3">
    <location>
        <begin position="57"/>
        <end position="77"/>
    </location>
</feature>
<proteinExistence type="predicted"/>
<evidence type="ECO:0000313" key="6">
    <source>
        <dbReference type="Proteomes" id="UP001607302"/>
    </source>
</evidence>
<reference evidence="5 6" key="1">
    <citation type="journal article" date="2024" name="Ann. Entomol. Soc. Am.">
        <title>Genomic analyses of the southern and eastern yellowjacket wasps (Hymenoptera: Vespidae) reveal evolutionary signatures of social life.</title>
        <authorList>
            <person name="Catto M.A."/>
            <person name="Caine P.B."/>
            <person name="Orr S.E."/>
            <person name="Hunt B.G."/>
            <person name="Goodisman M.A.D."/>
        </authorList>
    </citation>
    <scope>NUCLEOTIDE SEQUENCE [LARGE SCALE GENOMIC DNA]</scope>
    <source>
        <strain evidence="5">233</strain>
        <tissue evidence="5">Head and thorax</tissue>
    </source>
</reference>
<sequence length="594" mass="67117">MDEDSPDKIAVSTGERLWGAFIIFGSASADILAILIIFRFIKYIVETLLRGYPLHGIYGWGLHVIGALWSTLAHLLIHLRGKSERKREDEEPLESRVTHRNEEETANLKPLLGLMCTRFLGDMCGLVDMCVMHVPSPQEYAPIKVQHVYTGPIDSPLAQDMVNCGPEERLMIHRQRVHVLGEAYSLTDEEDSHVLTVGRLWISEARYSIELSRVPAGNWVLIKGIDRPIVKTSIITDFNNTDDLHIFRPLKFNTQSVIKIAVELVNPSEFSKMLDGLRKVNKSYPLLGTRVEASGEHVVLGTDELYLDCAMHDLRRMYSEIDIKVADPVVAFAETVVKTSSLKCFAETPNKRNKLTKIAKPLERGFAEDIEAKYVKISWNKPDATGPNILVDDTLPSEIDKTLLNSARDVIIQGFQWGKREGPLCEEPIRNVKFITLDAVIAQEPLQRGGGQIIPIARRVAYSAFLMATLRLMEPYVFVEVQTPADCVSAVYTVWRNIVIQDAPIPGSPLYTIKAFIPAINSFSFETDLRTHMQDKTITIRPLEPQTATHLVIEFMLKTRRRKGLSEDVSIDKFFDDPMLLELARQDVLLNYLL</sequence>
<organism evidence="5 6">
    <name type="scientific">Vespula squamosa</name>
    <name type="common">Southern yellow jacket</name>
    <name type="synonym">Wasp</name>
    <dbReference type="NCBI Taxonomy" id="30214"/>
    <lineage>
        <taxon>Eukaryota</taxon>
        <taxon>Metazoa</taxon>
        <taxon>Ecdysozoa</taxon>
        <taxon>Arthropoda</taxon>
        <taxon>Hexapoda</taxon>
        <taxon>Insecta</taxon>
        <taxon>Pterygota</taxon>
        <taxon>Neoptera</taxon>
        <taxon>Endopterygota</taxon>
        <taxon>Hymenoptera</taxon>
        <taxon>Apocrita</taxon>
        <taxon>Aculeata</taxon>
        <taxon>Vespoidea</taxon>
        <taxon>Vespidae</taxon>
        <taxon>Vespinae</taxon>
        <taxon>Vespula</taxon>
    </lineage>
</organism>
<keyword evidence="2" id="KW-0342">GTP-binding</keyword>